<evidence type="ECO:0000256" key="1">
    <source>
        <dbReference type="SAM" id="SignalP"/>
    </source>
</evidence>
<dbReference type="AlphaFoldDB" id="A0A172U2S4"/>
<accession>A0A172U2S4</accession>
<name>A0A172U2S4_9BACT</name>
<dbReference type="PANTHER" id="PTHR46825">
    <property type="entry name" value="D-ALANYL-D-ALANINE-CARBOXYPEPTIDASE/ENDOPEPTIDASE AMPH"/>
    <property type="match status" value="1"/>
</dbReference>
<dbReference type="InterPro" id="IPR050491">
    <property type="entry name" value="AmpC-like"/>
</dbReference>
<dbReference type="SUPFAM" id="SSF56601">
    <property type="entry name" value="beta-lactamase/transpeptidase-like"/>
    <property type="match status" value="1"/>
</dbReference>
<dbReference type="PANTHER" id="PTHR46825:SF9">
    <property type="entry name" value="BETA-LACTAMASE-RELATED DOMAIN-CONTAINING PROTEIN"/>
    <property type="match status" value="1"/>
</dbReference>
<dbReference type="InterPro" id="IPR001466">
    <property type="entry name" value="Beta-lactam-related"/>
</dbReference>
<dbReference type="Pfam" id="PF00144">
    <property type="entry name" value="Beta-lactamase"/>
    <property type="match status" value="1"/>
</dbReference>
<gene>
    <name evidence="3" type="ORF">SY85_03200</name>
</gene>
<proteinExistence type="predicted"/>
<evidence type="ECO:0000313" key="4">
    <source>
        <dbReference type="Proteomes" id="UP000077177"/>
    </source>
</evidence>
<organism evidence="3 4">
    <name type="scientific">Flavisolibacter tropicus</name>
    <dbReference type="NCBI Taxonomy" id="1492898"/>
    <lineage>
        <taxon>Bacteria</taxon>
        <taxon>Pseudomonadati</taxon>
        <taxon>Bacteroidota</taxon>
        <taxon>Chitinophagia</taxon>
        <taxon>Chitinophagales</taxon>
        <taxon>Chitinophagaceae</taxon>
        <taxon>Flavisolibacter</taxon>
    </lineage>
</organism>
<dbReference type="Gene3D" id="3.40.710.10">
    <property type="entry name" value="DD-peptidase/beta-lactamase superfamily"/>
    <property type="match status" value="1"/>
</dbReference>
<dbReference type="InterPro" id="IPR012338">
    <property type="entry name" value="Beta-lactam/transpept-like"/>
</dbReference>
<feature type="signal peptide" evidence="1">
    <location>
        <begin position="1"/>
        <end position="22"/>
    </location>
</feature>
<dbReference type="Proteomes" id="UP000077177">
    <property type="component" value="Chromosome"/>
</dbReference>
<feature type="domain" description="Beta-lactamase-related" evidence="2">
    <location>
        <begin position="31"/>
        <end position="331"/>
    </location>
</feature>
<feature type="chain" id="PRO_5008001604" description="Beta-lactamase-related domain-containing protein" evidence="1">
    <location>
        <begin position="23"/>
        <end position="441"/>
    </location>
</feature>
<evidence type="ECO:0000313" key="3">
    <source>
        <dbReference type="EMBL" id="ANE53287.1"/>
    </source>
</evidence>
<keyword evidence="1" id="KW-0732">Signal</keyword>
<evidence type="ECO:0000259" key="2">
    <source>
        <dbReference type="Pfam" id="PF00144"/>
    </source>
</evidence>
<reference evidence="4" key="1">
    <citation type="submission" date="2015-01" db="EMBL/GenBank/DDBJ databases">
        <title>Flavisolibacter sp./LCS9/ whole genome sequencing.</title>
        <authorList>
            <person name="Kim M.K."/>
            <person name="Srinivasan S."/>
            <person name="Lee J.-J."/>
        </authorList>
    </citation>
    <scope>NUCLEOTIDE SEQUENCE [LARGE SCALE GENOMIC DNA]</scope>
    <source>
        <strain evidence="4">LCS9</strain>
    </source>
</reference>
<protein>
    <recommendedName>
        <fullName evidence="2">Beta-lactamase-related domain-containing protein</fullName>
    </recommendedName>
</protein>
<dbReference type="EMBL" id="CP011390">
    <property type="protein sequence ID" value="ANE53287.1"/>
    <property type="molecule type" value="Genomic_DNA"/>
</dbReference>
<dbReference type="STRING" id="1492898.SY85_03200"/>
<sequence>MIKCKTLLILLMALTLCTAAYAQPLDKAKLDQFFDRLSEKDKAMGSLFISKDANVQYTRSIGYSQINGIDKKPATAATKYRIGSVTKMFTAALIFQLAEEGRLKLTDHLDKFYPQIPNSNKITIANILAHRSGIHDVSEDQDVRTHRTSGISKEDMMTFIAKSKADFEPDTKYAYSNSGYFILGSIVEKVTGKSYNEAFKKQIASKIGLKDTYMGTGNIDANHNESFSYRYSRDWEQLPITHNSILFGSGAMISTPADQAKFIQALFNEKIVSKASLAQMMQNQLGMTTFTYNGKTFYGHTGGIDNFGSWLVYQPEEKLVVSYATNAKVYPVSNIIDGVFDIYYNKPFTIPSFESIAISTEELEKYVGVYSSAGAPVKFTVTRDGTKLFVQLTNQSAIPLVPTAPDRFKIESAPVEFLFDTAKKEMTVIRNGREKVFTKEG</sequence>
<reference evidence="3 4" key="2">
    <citation type="journal article" date="2016" name="Int. J. Syst. Evol. Microbiol.">
        <title>Flavisolibacter tropicus sp. nov., isolated from tropical soil.</title>
        <authorList>
            <person name="Lee J.J."/>
            <person name="Kang M.S."/>
            <person name="Kim G.S."/>
            <person name="Lee C.S."/>
            <person name="Lim S."/>
            <person name="Lee J."/>
            <person name="Roh S.H."/>
            <person name="Kang H."/>
            <person name="Ha J.M."/>
            <person name="Bae S."/>
            <person name="Jung H.Y."/>
            <person name="Kim M.K."/>
        </authorList>
    </citation>
    <scope>NUCLEOTIDE SEQUENCE [LARGE SCALE GENOMIC DNA]</scope>
    <source>
        <strain evidence="3 4">LCS9</strain>
    </source>
</reference>
<keyword evidence="4" id="KW-1185">Reference proteome</keyword>
<dbReference type="KEGG" id="fla:SY85_03200"/>